<reference evidence="1 2" key="1">
    <citation type="journal article" date="2016" name="Sci. Rep.">
        <title>Penicillium arizonense, a new, genome sequenced fungal species, reveals a high chemical diversity in secreted metabolites.</title>
        <authorList>
            <person name="Grijseels S."/>
            <person name="Nielsen J.C."/>
            <person name="Randelovic M."/>
            <person name="Nielsen J."/>
            <person name="Nielsen K.F."/>
            <person name="Workman M."/>
            <person name="Frisvad J.C."/>
        </authorList>
    </citation>
    <scope>NUCLEOTIDE SEQUENCE [LARGE SCALE GENOMIC DNA]</scope>
    <source>
        <strain evidence="1 2">CBS 141311</strain>
    </source>
</reference>
<dbReference type="AlphaFoldDB" id="A0A1F5LHX2"/>
<dbReference type="OrthoDB" id="4777915at2759"/>
<name>A0A1F5LHX2_PENAI</name>
<dbReference type="GeneID" id="34576452"/>
<dbReference type="EMBL" id="LXJU01000009">
    <property type="protein sequence ID" value="OGE52804.1"/>
    <property type="molecule type" value="Genomic_DNA"/>
</dbReference>
<evidence type="ECO:0000313" key="1">
    <source>
        <dbReference type="EMBL" id="OGE52804.1"/>
    </source>
</evidence>
<accession>A0A1F5LHX2</accession>
<proteinExistence type="predicted"/>
<dbReference type="RefSeq" id="XP_022488244.1">
    <property type="nucleotide sequence ID" value="XM_022631718.1"/>
</dbReference>
<comment type="caution">
    <text evidence="1">The sequence shown here is derived from an EMBL/GenBank/DDBJ whole genome shotgun (WGS) entry which is preliminary data.</text>
</comment>
<evidence type="ECO:0000313" key="2">
    <source>
        <dbReference type="Proteomes" id="UP000177622"/>
    </source>
</evidence>
<protein>
    <submittedName>
        <fullName evidence="1">Uncharacterized protein</fullName>
    </submittedName>
</protein>
<sequence>MAKTSEKLALLEPLWDKAIQSPSSVTLDEKHQILEWPTMAIMQANAQKHLNLSVDVLFHKAATNPDSLTYPECLLMDNDFRIMNLLDQAKYSNDRLRWETERPDLSEKKNQARAIVLSPVEAKAFANLRDDNIFFPKQMAYYAALQAKRKPLTMPRGWIRNVLDQEGEVKTFGFLFYHPKDQENSLWEKFREKFDEFLKEPMFSADGFDLIEEFKVAEFVEFESPNPDNLDILRE</sequence>
<organism evidence="1 2">
    <name type="scientific">Penicillium arizonense</name>
    <dbReference type="NCBI Taxonomy" id="1835702"/>
    <lineage>
        <taxon>Eukaryota</taxon>
        <taxon>Fungi</taxon>
        <taxon>Dikarya</taxon>
        <taxon>Ascomycota</taxon>
        <taxon>Pezizomycotina</taxon>
        <taxon>Eurotiomycetes</taxon>
        <taxon>Eurotiomycetidae</taxon>
        <taxon>Eurotiales</taxon>
        <taxon>Aspergillaceae</taxon>
        <taxon>Penicillium</taxon>
    </lineage>
</organism>
<dbReference type="Proteomes" id="UP000177622">
    <property type="component" value="Unassembled WGS sequence"/>
</dbReference>
<gene>
    <name evidence="1" type="ORF">PENARI_c009G00623</name>
</gene>
<keyword evidence="2" id="KW-1185">Reference proteome</keyword>